<protein>
    <submittedName>
        <fullName evidence="10">Ferric uptake regulation protein</fullName>
    </submittedName>
</protein>
<evidence type="ECO:0000256" key="6">
    <source>
        <dbReference type="ARBA" id="ARBA00023125"/>
    </source>
</evidence>
<evidence type="ECO:0000313" key="10">
    <source>
        <dbReference type="EMBL" id="VEJ35749.1"/>
    </source>
</evidence>
<feature type="binding site" evidence="8">
    <location>
        <position position="138"/>
    </location>
    <ligand>
        <name>Zn(2+)</name>
        <dbReference type="ChEBI" id="CHEBI:29105"/>
    </ligand>
</feature>
<evidence type="ECO:0000256" key="1">
    <source>
        <dbReference type="ARBA" id="ARBA00007957"/>
    </source>
</evidence>
<feature type="binding site" evidence="8">
    <location>
        <position position="141"/>
    </location>
    <ligand>
        <name>Zn(2+)</name>
        <dbReference type="ChEBI" id="CHEBI:29105"/>
    </ligand>
</feature>
<feature type="binding site" evidence="9">
    <location>
        <position position="130"/>
    </location>
    <ligand>
        <name>Fe cation</name>
        <dbReference type="ChEBI" id="CHEBI:24875"/>
    </ligand>
</feature>
<feature type="binding site" evidence="8">
    <location>
        <position position="98"/>
    </location>
    <ligand>
        <name>Zn(2+)</name>
        <dbReference type="ChEBI" id="CHEBI:29105"/>
    </ligand>
</feature>
<keyword evidence="7" id="KW-0804">Transcription</keyword>
<dbReference type="CDD" id="cd07153">
    <property type="entry name" value="Fur_like"/>
    <property type="match status" value="1"/>
</dbReference>
<evidence type="ECO:0000256" key="7">
    <source>
        <dbReference type="ARBA" id="ARBA00023163"/>
    </source>
</evidence>
<proteinExistence type="inferred from homology"/>
<dbReference type="GO" id="GO:0045892">
    <property type="term" value="P:negative regulation of DNA-templated transcription"/>
    <property type="evidence" value="ECO:0007669"/>
    <property type="project" value="TreeGrafter"/>
</dbReference>
<dbReference type="InterPro" id="IPR002481">
    <property type="entry name" value="FUR"/>
</dbReference>
<comment type="cofactor">
    <cofactor evidence="8">
        <name>Zn(2+)</name>
        <dbReference type="ChEBI" id="CHEBI:29105"/>
    </cofactor>
    <text evidence="8">Binds 1 zinc ion per subunit.</text>
</comment>
<dbReference type="SUPFAM" id="SSF46785">
    <property type="entry name" value="Winged helix' DNA-binding domain"/>
    <property type="match status" value="1"/>
</dbReference>
<dbReference type="EMBL" id="LR134523">
    <property type="protein sequence ID" value="VEJ35749.1"/>
    <property type="molecule type" value="Genomic_DNA"/>
</dbReference>
<dbReference type="Proteomes" id="UP000269544">
    <property type="component" value="Chromosome"/>
</dbReference>
<keyword evidence="6" id="KW-0238">DNA-binding</keyword>
<evidence type="ECO:0000256" key="4">
    <source>
        <dbReference type="ARBA" id="ARBA00022833"/>
    </source>
</evidence>
<accession>A0A3S5C2I9</accession>
<evidence type="ECO:0000313" key="11">
    <source>
        <dbReference type="Proteomes" id="UP000269544"/>
    </source>
</evidence>
<keyword evidence="3 8" id="KW-0479">Metal-binding</keyword>
<keyword evidence="5" id="KW-0805">Transcription regulation</keyword>
<dbReference type="FunFam" id="1.10.10.10:FF:000051">
    <property type="entry name" value="Fur family transcriptional regulator"/>
    <property type="match status" value="1"/>
</dbReference>
<dbReference type="GO" id="GO:0000976">
    <property type="term" value="F:transcription cis-regulatory region binding"/>
    <property type="evidence" value="ECO:0007669"/>
    <property type="project" value="TreeGrafter"/>
</dbReference>
<dbReference type="GO" id="GO:1900376">
    <property type="term" value="P:regulation of secondary metabolite biosynthetic process"/>
    <property type="evidence" value="ECO:0007669"/>
    <property type="project" value="TreeGrafter"/>
</dbReference>
<comment type="similarity">
    <text evidence="1">Belongs to the Fur family.</text>
</comment>
<gene>
    <name evidence="10" type="primary">fur</name>
    <name evidence="10" type="ORF">NCTC13079_00915</name>
</gene>
<comment type="cofactor">
    <cofactor evidence="9">
        <name>Mn(2+)</name>
        <dbReference type="ChEBI" id="CHEBI:29035"/>
    </cofactor>
    <cofactor evidence="9">
        <name>Fe(2+)</name>
        <dbReference type="ChEBI" id="CHEBI:29033"/>
    </cofactor>
    <text evidence="9">Binds 1 Mn(2+) or Fe(2+) ion per subunit.</text>
</comment>
<name>A0A3S5C2I9_9FIRM</name>
<dbReference type="PANTHER" id="PTHR33202">
    <property type="entry name" value="ZINC UPTAKE REGULATION PROTEIN"/>
    <property type="match status" value="1"/>
</dbReference>
<feature type="binding site" evidence="8">
    <location>
        <position position="101"/>
    </location>
    <ligand>
        <name>Zn(2+)</name>
        <dbReference type="ChEBI" id="CHEBI:29105"/>
    </ligand>
</feature>
<dbReference type="AlphaFoldDB" id="A0A3S5C2I9"/>
<keyword evidence="4 8" id="KW-0862">Zinc</keyword>
<keyword evidence="2" id="KW-0678">Repressor</keyword>
<dbReference type="KEGG" id="piv:NCTC13079_00915"/>
<evidence type="ECO:0000256" key="8">
    <source>
        <dbReference type="PIRSR" id="PIRSR602481-1"/>
    </source>
</evidence>
<dbReference type="Gene3D" id="3.30.1490.190">
    <property type="match status" value="1"/>
</dbReference>
<evidence type="ECO:0000256" key="3">
    <source>
        <dbReference type="ARBA" id="ARBA00022723"/>
    </source>
</evidence>
<dbReference type="GO" id="GO:0008270">
    <property type="term" value="F:zinc ion binding"/>
    <property type="evidence" value="ECO:0007669"/>
    <property type="project" value="TreeGrafter"/>
</dbReference>
<evidence type="ECO:0000256" key="5">
    <source>
        <dbReference type="ARBA" id="ARBA00023015"/>
    </source>
</evidence>
<evidence type="ECO:0000256" key="9">
    <source>
        <dbReference type="PIRSR" id="PIRSR602481-2"/>
    </source>
</evidence>
<dbReference type="InterPro" id="IPR043135">
    <property type="entry name" value="Fur_C"/>
</dbReference>
<keyword evidence="11" id="KW-1185">Reference proteome</keyword>
<dbReference type="Gene3D" id="1.10.10.10">
    <property type="entry name" value="Winged helix-like DNA-binding domain superfamily/Winged helix DNA-binding domain"/>
    <property type="match status" value="1"/>
</dbReference>
<dbReference type="GO" id="GO:0003700">
    <property type="term" value="F:DNA-binding transcription factor activity"/>
    <property type="evidence" value="ECO:0007669"/>
    <property type="project" value="InterPro"/>
</dbReference>
<dbReference type="InterPro" id="IPR036388">
    <property type="entry name" value="WH-like_DNA-bd_sf"/>
</dbReference>
<dbReference type="Pfam" id="PF01475">
    <property type="entry name" value="FUR"/>
    <property type="match status" value="1"/>
</dbReference>
<reference evidence="10 11" key="1">
    <citation type="submission" date="2018-12" db="EMBL/GenBank/DDBJ databases">
        <authorList>
            <consortium name="Pathogen Informatics"/>
        </authorList>
    </citation>
    <scope>NUCLEOTIDE SEQUENCE [LARGE SCALE GENOMIC DNA]</scope>
    <source>
        <strain evidence="10 11">NCTC13079</strain>
    </source>
</reference>
<keyword evidence="9" id="KW-0408">Iron</keyword>
<sequence>MSDNTFKKFLQSKGYKYTRQRAVVMEVFADHEGEHITTEEVFRYAAEKMPEIGIATVYRTVNLLEEIGFLTVLSFDDGVTRYERRLQEEKHAHHHLICKKCNDITEVNLDLLDNLEEEIENREGFHITDHNLKFYGICSHCREASKGETNEE</sequence>
<dbReference type="PANTHER" id="PTHR33202:SF7">
    <property type="entry name" value="FERRIC UPTAKE REGULATION PROTEIN"/>
    <property type="match status" value="1"/>
</dbReference>
<organism evidence="10 11">
    <name type="scientific">Aedoeadaptatus ivorii</name>
    <dbReference type="NCBI Taxonomy" id="54006"/>
    <lineage>
        <taxon>Bacteria</taxon>
        <taxon>Bacillati</taxon>
        <taxon>Bacillota</taxon>
        <taxon>Tissierellia</taxon>
        <taxon>Tissierellales</taxon>
        <taxon>Peptoniphilaceae</taxon>
        <taxon>Aedoeadaptatus</taxon>
    </lineage>
</organism>
<dbReference type="RefSeq" id="WP_232006451.1">
    <property type="nucleotide sequence ID" value="NZ_JAUSWF010000009.1"/>
</dbReference>
<evidence type="ECO:0000256" key="2">
    <source>
        <dbReference type="ARBA" id="ARBA00022491"/>
    </source>
</evidence>
<dbReference type="InterPro" id="IPR036390">
    <property type="entry name" value="WH_DNA-bd_sf"/>
</dbReference>